<dbReference type="GO" id="GO:0003993">
    <property type="term" value="F:acid phosphatase activity"/>
    <property type="evidence" value="ECO:0007669"/>
    <property type="project" value="UniProtKB-UniRule"/>
</dbReference>
<evidence type="ECO:0000256" key="8">
    <source>
        <dbReference type="ARBA" id="ARBA00022833"/>
    </source>
</evidence>
<evidence type="ECO:0000256" key="9">
    <source>
        <dbReference type="ARBA" id="ARBA00023180"/>
    </source>
</evidence>
<dbReference type="PANTHER" id="PTHR10161:SF14">
    <property type="entry name" value="TARTRATE-RESISTANT ACID PHOSPHATASE TYPE 5"/>
    <property type="match status" value="1"/>
</dbReference>
<sequence>MAATEGGAVVSSLSVVVAVTLLFLASGEELPRITHHPENGGMLSLLVVGDWGRRGLYNQSNVAAQMGKAGERLGIDFVVSTGDNFYEDGLTGVDDPAFMESFTYLYTAASLQKPWYSVLGNHDYRGDVMAQLDSALRIIDTRWQCMRSFILDTGVAEFFFVDTTPFVVHYWENPEDHQYDWRGVAPREAYVGKLLKELDMALAASAARWKFVVGHHTIRSVSDHGDTEELVELLLPILQRRNVDLYINGHDHCLEHIGSRHSQLQFLTSGGGSKAWRGVFAPNTDEVRFFYDGQGFMSMQVTPSHLEVVFYDVHGRAIYTWGTSKDLLHPFV</sequence>
<keyword evidence="10 11" id="KW-0408">Iron</keyword>
<dbReference type="SUPFAM" id="SSF56300">
    <property type="entry name" value="Metallo-dependent phosphatases"/>
    <property type="match status" value="1"/>
</dbReference>
<dbReference type="GO" id="GO:0005576">
    <property type="term" value="C:extracellular region"/>
    <property type="evidence" value="ECO:0007669"/>
    <property type="project" value="UniProtKB-SubCell"/>
</dbReference>
<keyword evidence="5 11" id="KW-0479">Metal-binding</keyword>
<dbReference type="InterPro" id="IPR004843">
    <property type="entry name" value="Calcineurin-like_PHP"/>
</dbReference>
<dbReference type="Proteomes" id="UP000663760">
    <property type="component" value="Chromosome 5"/>
</dbReference>
<feature type="binding site" evidence="11">
    <location>
        <position position="250"/>
    </location>
    <ligand>
        <name>Fe cation</name>
        <dbReference type="ChEBI" id="CHEBI:24875"/>
        <label>2</label>
    </ligand>
</feature>
<evidence type="ECO:0000256" key="11">
    <source>
        <dbReference type="PIRSR" id="PIRSR000898-1"/>
    </source>
</evidence>
<name>A0A7I8KD21_SPIIN</name>
<feature type="binding site" evidence="11">
    <location>
        <position position="83"/>
    </location>
    <ligand>
        <name>Fe cation</name>
        <dbReference type="ChEBI" id="CHEBI:24875"/>
        <label>1</label>
    </ligand>
</feature>
<keyword evidence="15" id="KW-1185">Reference proteome</keyword>
<evidence type="ECO:0000256" key="4">
    <source>
        <dbReference type="ARBA" id="ARBA00022525"/>
    </source>
</evidence>
<evidence type="ECO:0000256" key="5">
    <source>
        <dbReference type="ARBA" id="ARBA00022723"/>
    </source>
</evidence>
<dbReference type="EMBL" id="LR746268">
    <property type="protein sequence ID" value="CAA7395679.1"/>
    <property type="molecule type" value="Genomic_DNA"/>
</dbReference>
<evidence type="ECO:0000256" key="2">
    <source>
        <dbReference type="ARBA" id="ARBA00004613"/>
    </source>
</evidence>
<keyword evidence="8" id="KW-0862">Zinc</keyword>
<feature type="binding site" evidence="11">
    <location>
        <position position="215"/>
    </location>
    <ligand>
        <name>Fe cation</name>
        <dbReference type="ChEBI" id="CHEBI:24875"/>
        <label>2</label>
    </ligand>
</feature>
<keyword evidence="6 12" id="KW-0732">Signal</keyword>
<gene>
    <name evidence="14" type="ORF">SI8410_05006342</name>
</gene>
<feature type="domain" description="Calcineurin-like phosphoesterase" evidence="13">
    <location>
        <begin position="45"/>
        <end position="253"/>
    </location>
</feature>
<evidence type="ECO:0000259" key="13">
    <source>
        <dbReference type="Pfam" id="PF00149"/>
    </source>
</evidence>
<dbReference type="InterPro" id="IPR029052">
    <property type="entry name" value="Metallo-depent_PP-like"/>
</dbReference>
<evidence type="ECO:0000256" key="7">
    <source>
        <dbReference type="ARBA" id="ARBA00022801"/>
    </source>
</evidence>
<comment type="cofactor">
    <cofactor evidence="11">
        <name>Fe cation</name>
        <dbReference type="ChEBI" id="CHEBI:24875"/>
    </cofactor>
    <text evidence="11">Binds 2 iron ions per subunit.</text>
</comment>
<feature type="chain" id="PRO_5029531485" description="Purple acid phosphatase" evidence="12">
    <location>
        <begin position="28"/>
        <end position="332"/>
    </location>
</feature>
<comment type="similarity">
    <text evidence="3">Belongs to the metallophosphoesterase superfamily. Purple acid phosphatase family.</text>
</comment>
<dbReference type="OrthoDB" id="411211at2759"/>
<reference evidence="14" key="1">
    <citation type="submission" date="2020-02" db="EMBL/GenBank/DDBJ databases">
        <authorList>
            <person name="Scholz U."/>
            <person name="Mascher M."/>
            <person name="Fiebig A."/>
        </authorList>
    </citation>
    <scope>NUCLEOTIDE SEQUENCE</scope>
</reference>
<dbReference type="Gene3D" id="3.60.21.10">
    <property type="match status" value="1"/>
</dbReference>
<feature type="binding site" evidence="11">
    <location>
        <position position="252"/>
    </location>
    <ligand>
        <name>Fe cation</name>
        <dbReference type="ChEBI" id="CHEBI:24875"/>
        <label>1</label>
    </ligand>
</feature>
<proteinExistence type="inferred from homology"/>
<feature type="binding site" evidence="11">
    <location>
        <position position="50"/>
    </location>
    <ligand>
        <name>Fe cation</name>
        <dbReference type="ChEBI" id="CHEBI:24875"/>
        <label>1</label>
    </ligand>
</feature>
<dbReference type="InterPro" id="IPR051558">
    <property type="entry name" value="Metallophosphoesterase_PAP"/>
</dbReference>
<dbReference type="FunFam" id="3.60.21.10:FF:000027">
    <property type="entry name" value="Purple acid phosphatase"/>
    <property type="match status" value="1"/>
</dbReference>
<protein>
    <recommendedName>
        <fullName evidence="10">Purple acid phosphatase</fullName>
        <ecNumber evidence="10">3.1.3.2</ecNumber>
    </recommendedName>
</protein>
<dbReference type="AlphaFoldDB" id="A0A7I8KD21"/>
<dbReference type="PANTHER" id="PTHR10161">
    <property type="entry name" value="TARTRATE-RESISTANT ACID PHOSPHATASE TYPE 5"/>
    <property type="match status" value="1"/>
</dbReference>
<organism evidence="14 15">
    <name type="scientific">Spirodela intermedia</name>
    <name type="common">Intermediate duckweed</name>
    <dbReference type="NCBI Taxonomy" id="51605"/>
    <lineage>
        <taxon>Eukaryota</taxon>
        <taxon>Viridiplantae</taxon>
        <taxon>Streptophyta</taxon>
        <taxon>Embryophyta</taxon>
        <taxon>Tracheophyta</taxon>
        <taxon>Spermatophyta</taxon>
        <taxon>Magnoliopsida</taxon>
        <taxon>Liliopsida</taxon>
        <taxon>Araceae</taxon>
        <taxon>Lemnoideae</taxon>
        <taxon>Spirodela</taxon>
    </lineage>
</organism>
<evidence type="ECO:0000313" key="15">
    <source>
        <dbReference type="Proteomes" id="UP000663760"/>
    </source>
</evidence>
<comment type="subcellular location">
    <subcellularLocation>
        <location evidence="2">Secreted</location>
    </subcellularLocation>
</comment>
<feature type="binding site" evidence="11">
    <location>
        <position position="83"/>
    </location>
    <ligand>
        <name>Fe cation</name>
        <dbReference type="ChEBI" id="CHEBI:24875"/>
        <label>2</label>
    </ligand>
</feature>
<evidence type="ECO:0000256" key="12">
    <source>
        <dbReference type="SAM" id="SignalP"/>
    </source>
</evidence>
<dbReference type="PIRSF" id="PIRSF000898">
    <property type="entry name" value="Acid_Ptase_5"/>
    <property type="match status" value="1"/>
</dbReference>
<dbReference type="CDD" id="cd07378">
    <property type="entry name" value="MPP_ACP5"/>
    <property type="match status" value="1"/>
</dbReference>
<dbReference type="EC" id="3.1.3.2" evidence="10"/>
<keyword evidence="9" id="KW-0325">Glycoprotein</keyword>
<keyword evidence="4" id="KW-0964">Secreted</keyword>
<feature type="signal peptide" evidence="12">
    <location>
        <begin position="1"/>
        <end position="27"/>
    </location>
</feature>
<accession>A0A7I8KD21</accession>
<feature type="binding site" evidence="11">
    <location>
        <position position="121"/>
    </location>
    <ligand>
        <name>Fe cation</name>
        <dbReference type="ChEBI" id="CHEBI:24875"/>
        <label>2</label>
    </ligand>
</feature>
<dbReference type="GO" id="GO:0046872">
    <property type="term" value="F:metal ion binding"/>
    <property type="evidence" value="ECO:0007669"/>
    <property type="project" value="UniProtKB-KW"/>
</dbReference>
<feature type="binding site" evidence="11">
    <location>
        <position position="86"/>
    </location>
    <ligand>
        <name>Fe cation</name>
        <dbReference type="ChEBI" id="CHEBI:24875"/>
        <label>1</label>
    </ligand>
</feature>
<dbReference type="InterPro" id="IPR024927">
    <property type="entry name" value="Acid_PPase"/>
</dbReference>
<evidence type="ECO:0000256" key="1">
    <source>
        <dbReference type="ARBA" id="ARBA00000032"/>
    </source>
</evidence>
<keyword evidence="7 10" id="KW-0378">Hydrolase</keyword>
<evidence type="ECO:0000256" key="10">
    <source>
        <dbReference type="PIRNR" id="PIRNR000898"/>
    </source>
</evidence>
<evidence type="ECO:0000313" key="14">
    <source>
        <dbReference type="EMBL" id="CAA7395679.1"/>
    </source>
</evidence>
<dbReference type="Pfam" id="PF00149">
    <property type="entry name" value="Metallophos"/>
    <property type="match status" value="1"/>
</dbReference>
<evidence type="ECO:0000256" key="3">
    <source>
        <dbReference type="ARBA" id="ARBA00008723"/>
    </source>
</evidence>
<comment type="catalytic activity">
    <reaction evidence="1 10">
        <text>a phosphate monoester + H2O = an alcohol + phosphate</text>
        <dbReference type="Rhea" id="RHEA:15017"/>
        <dbReference type="ChEBI" id="CHEBI:15377"/>
        <dbReference type="ChEBI" id="CHEBI:30879"/>
        <dbReference type="ChEBI" id="CHEBI:43474"/>
        <dbReference type="ChEBI" id="CHEBI:67140"/>
        <dbReference type="EC" id="3.1.3.2"/>
    </reaction>
</comment>
<evidence type="ECO:0000256" key="6">
    <source>
        <dbReference type="ARBA" id="ARBA00022729"/>
    </source>
</evidence>